<dbReference type="EMBL" id="LWMT01000279">
    <property type="protein sequence ID" value="KZX10325.1"/>
    <property type="molecule type" value="Genomic_DNA"/>
</dbReference>
<evidence type="ECO:0000313" key="1">
    <source>
        <dbReference type="EMBL" id="KZX10325.1"/>
    </source>
</evidence>
<name>A0A162FAP4_9EURY</name>
<accession>A0A162FAP4</accession>
<evidence type="ECO:0000313" key="2">
    <source>
        <dbReference type="Proteomes" id="UP000077066"/>
    </source>
</evidence>
<dbReference type="RefSeq" id="WP_066973818.1">
    <property type="nucleotide sequence ID" value="NZ_LWMT01000279.1"/>
</dbReference>
<gene>
    <name evidence="1" type="ORF">MBFIL_18040</name>
</gene>
<keyword evidence="2" id="KW-1185">Reference proteome</keyword>
<organism evidence="1 2">
    <name type="scientific">Methanobrevibacter filiformis</name>
    <dbReference type="NCBI Taxonomy" id="55758"/>
    <lineage>
        <taxon>Archaea</taxon>
        <taxon>Methanobacteriati</taxon>
        <taxon>Methanobacteriota</taxon>
        <taxon>Methanomada group</taxon>
        <taxon>Methanobacteria</taxon>
        <taxon>Methanobacteriales</taxon>
        <taxon>Methanobacteriaceae</taxon>
        <taxon>Methanobrevibacter</taxon>
    </lineage>
</organism>
<dbReference type="Proteomes" id="UP000077066">
    <property type="component" value="Unassembled WGS sequence"/>
</dbReference>
<sequence>MTVVFIIQRITKKNHDNYIKKWAYINDHITKQKINILNRGLYDLTMVFVGNVGNSKYLKGSGRFIIFIISNNNSTTNNNTKPVHTRTCS</sequence>
<comment type="caution">
    <text evidence="1">The sequence shown here is derived from an EMBL/GenBank/DDBJ whole genome shotgun (WGS) entry which is preliminary data.</text>
</comment>
<dbReference type="PATRIC" id="fig|55758.3.peg.2020"/>
<proteinExistence type="predicted"/>
<protein>
    <submittedName>
        <fullName evidence="1">Uncharacterized protein</fullName>
    </submittedName>
</protein>
<reference evidence="1 2" key="1">
    <citation type="submission" date="2016-04" db="EMBL/GenBank/DDBJ databases">
        <title>Genome sequence of Methanobrevibacter filiformis DSM 11501.</title>
        <authorList>
            <person name="Poehlein A."/>
            <person name="Seedorf H."/>
            <person name="Daniel R."/>
        </authorList>
    </citation>
    <scope>NUCLEOTIDE SEQUENCE [LARGE SCALE GENOMIC DNA]</scope>
    <source>
        <strain evidence="1 2">DSM 11501</strain>
    </source>
</reference>
<dbReference type="AlphaFoldDB" id="A0A162FAP4"/>